<dbReference type="SUPFAM" id="SSF56529">
    <property type="entry name" value="FAH"/>
    <property type="match status" value="1"/>
</dbReference>
<dbReference type="InterPro" id="IPR050772">
    <property type="entry name" value="Hydratase-Decarb/MhpD_sf"/>
</dbReference>
<dbReference type="AlphaFoldDB" id="A0A1Z3U294"/>
<dbReference type="PANTHER" id="PTHR30143:SF0">
    <property type="entry name" value="2-KETO-4-PENTENOATE HYDRATASE"/>
    <property type="match status" value="1"/>
</dbReference>
<proteinExistence type="predicted"/>
<evidence type="ECO:0000259" key="2">
    <source>
        <dbReference type="Pfam" id="PF01557"/>
    </source>
</evidence>
<dbReference type="Gene3D" id="3.90.850.10">
    <property type="entry name" value="Fumarylacetoacetase-like, C-terminal domain"/>
    <property type="match status" value="1"/>
</dbReference>
<dbReference type="PANTHER" id="PTHR30143">
    <property type="entry name" value="ACID HYDRATASE"/>
    <property type="match status" value="1"/>
</dbReference>
<evidence type="ECO:0000313" key="3">
    <source>
        <dbReference type="EMBL" id="PMC17449.1"/>
    </source>
</evidence>
<dbReference type="GO" id="GO:0005737">
    <property type="term" value="C:cytoplasm"/>
    <property type="evidence" value="ECO:0007669"/>
    <property type="project" value="TreeGrafter"/>
</dbReference>
<evidence type="ECO:0000256" key="1">
    <source>
        <dbReference type="ARBA" id="ARBA00023239"/>
    </source>
</evidence>
<feature type="domain" description="Fumarylacetoacetase-like C-terminal" evidence="2">
    <location>
        <begin position="83"/>
        <end position="232"/>
    </location>
</feature>
<comment type="caution">
    <text evidence="3">The sequence shown here is derived from an EMBL/GenBank/DDBJ whole genome shotgun (WGS) entry which is preliminary data.</text>
</comment>
<dbReference type="Pfam" id="PF01557">
    <property type="entry name" value="FAA_hydrolase"/>
    <property type="match status" value="1"/>
</dbReference>
<dbReference type="InterPro" id="IPR036663">
    <property type="entry name" value="Fumarylacetoacetase_C_sf"/>
</dbReference>
<organism evidence="3 4">
    <name type="scientific">Staphylococcus pettenkoferi</name>
    <dbReference type="NCBI Taxonomy" id="170573"/>
    <lineage>
        <taxon>Bacteria</taxon>
        <taxon>Bacillati</taxon>
        <taxon>Bacillota</taxon>
        <taxon>Bacilli</taxon>
        <taxon>Bacillales</taxon>
        <taxon>Staphylococcaceae</taxon>
        <taxon>Staphylococcus</taxon>
    </lineage>
</organism>
<protein>
    <submittedName>
        <fullName evidence="3">2-keto-4-pentenoate hydratase</fullName>
    </submittedName>
</protein>
<evidence type="ECO:0000313" key="4">
    <source>
        <dbReference type="Proteomes" id="UP000235748"/>
    </source>
</evidence>
<dbReference type="EMBL" id="PNGG01000007">
    <property type="protein sequence ID" value="PMC17449.1"/>
    <property type="molecule type" value="Genomic_DNA"/>
</dbReference>
<gene>
    <name evidence="3" type="ORF">CJ235_10575</name>
</gene>
<reference evidence="3 4" key="1">
    <citation type="submission" date="2017-09" db="EMBL/GenBank/DDBJ databases">
        <title>Bacterial strain isolated from the female urinary microbiota.</title>
        <authorList>
            <person name="Thomas-White K."/>
            <person name="Kumar N."/>
            <person name="Forster S."/>
            <person name="Putonti C."/>
            <person name="Lawley T."/>
            <person name="Wolfe A.J."/>
        </authorList>
    </citation>
    <scope>NUCLEOTIDE SEQUENCE [LARGE SCALE GENOMIC DNA]</scope>
    <source>
        <strain evidence="3 4">UMB0834</strain>
    </source>
</reference>
<dbReference type="GO" id="GO:0008684">
    <property type="term" value="F:2-oxopent-4-enoate hydratase activity"/>
    <property type="evidence" value="ECO:0007669"/>
    <property type="project" value="TreeGrafter"/>
</dbReference>
<name>A0A1Z3U294_9STAP</name>
<dbReference type="KEGG" id="spet:CEP67_08860"/>
<dbReference type="STRING" id="170573.GCA_001076995_00830"/>
<dbReference type="InterPro" id="IPR011234">
    <property type="entry name" value="Fumarylacetoacetase-like_C"/>
</dbReference>
<dbReference type="GeneID" id="42043939"/>
<dbReference type="RefSeq" id="WP_002472380.1">
    <property type="nucleotide sequence ID" value="NZ_CP022096.2"/>
</dbReference>
<keyword evidence="1" id="KW-0456">Lyase</keyword>
<dbReference type="Proteomes" id="UP000235748">
    <property type="component" value="Unassembled WGS sequence"/>
</dbReference>
<accession>A0A1Z3U294</accession>
<sequence>MTQGNQTVAQQLFKAFQDHEPIPFISKSVELSEPEAYATQDLLIEQLKDAQNVEVAGYKVSMTSAATQSIANTHEPAYGTILSNKVFKHESEIAVSDLFDPLIEPEIMFILTADLPQDPSAEEVLDSVRIAPGIEVPDARYQDWFPNFTLGDLLADNTATGLIVVGEEVAPLSYDKFADIQLSLSFNGEEIETGDSTEVLGNPVKSVQWLAKKLADHGKQLKAGQVISSGTFISPIPVKKGTYEASYSDVGSVKVTFK</sequence>